<dbReference type="PANTHER" id="PTHR45913">
    <property type="entry name" value="EPM2A-INTERACTING PROTEIN 1"/>
    <property type="match status" value="1"/>
</dbReference>
<reference evidence="2" key="1">
    <citation type="submission" date="2021-01" db="EMBL/GenBank/DDBJ databases">
        <title>Caligus Genome Assembly.</title>
        <authorList>
            <person name="Gallardo-Escarate C."/>
        </authorList>
    </citation>
    <scope>NUCLEOTIDE SEQUENCE [LARGE SCALE GENOMIC DNA]</scope>
</reference>
<protein>
    <submittedName>
        <fullName evidence="1">Transposase</fullName>
    </submittedName>
</protein>
<name>A0A7T8KAF0_CALRO</name>
<organism evidence="1 2">
    <name type="scientific">Caligus rogercresseyi</name>
    <name type="common">Sea louse</name>
    <dbReference type="NCBI Taxonomy" id="217165"/>
    <lineage>
        <taxon>Eukaryota</taxon>
        <taxon>Metazoa</taxon>
        <taxon>Ecdysozoa</taxon>
        <taxon>Arthropoda</taxon>
        <taxon>Crustacea</taxon>
        <taxon>Multicrustacea</taxon>
        <taxon>Hexanauplia</taxon>
        <taxon>Copepoda</taxon>
        <taxon>Siphonostomatoida</taxon>
        <taxon>Caligidae</taxon>
        <taxon>Caligus</taxon>
    </lineage>
</organism>
<dbReference type="PANTHER" id="PTHR45913:SF19">
    <property type="entry name" value="LOW QUALITY PROTEIN: ZINC FINGER BED DOMAIN-CONTAINING PROTEIN 5-LIKE"/>
    <property type="match status" value="1"/>
</dbReference>
<sequence length="57" mass="6153">ANLKWEECVGICTDGAQAMAGKQGGLQALIKRVSLNAQWTHCMITAKHLRLNSCVPS</sequence>
<dbReference type="Proteomes" id="UP000595437">
    <property type="component" value="Chromosome 8"/>
</dbReference>
<gene>
    <name evidence="1" type="ORF">FKW44_012558</name>
</gene>
<keyword evidence="2" id="KW-1185">Reference proteome</keyword>
<proteinExistence type="predicted"/>
<dbReference type="EMBL" id="CP045897">
    <property type="protein sequence ID" value="QQP51251.1"/>
    <property type="molecule type" value="Genomic_DNA"/>
</dbReference>
<evidence type="ECO:0000313" key="2">
    <source>
        <dbReference type="Proteomes" id="UP000595437"/>
    </source>
</evidence>
<accession>A0A7T8KAF0</accession>
<dbReference type="AlphaFoldDB" id="A0A7T8KAF0"/>
<dbReference type="OrthoDB" id="1101576at2759"/>
<evidence type="ECO:0000313" key="1">
    <source>
        <dbReference type="EMBL" id="QQP51251.1"/>
    </source>
</evidence>
<feature type="non-terminal residue" evidence="1">
    <location>
        <position position="1"/>
    </location>
</feature>